<dbReference type="AlphaFoldDB" id="A0A0F4YR26"/>
<proteinExistence type="predicted"/>
<protein>
    <submittedName>
        <fullName evidence="1">Uncharacterized protein</fullName>
    </submittedName>
</protein>
<gene>
    <name evidence="1" type="ORF">T310_5917</name>
</gene>
<reference evidence="1 2" key="1">
    <citation type="submission" date="2015-04" db="EMBL/GenBank/DDBJ databases">
        <authorList>
            <person name="Heijne W.H."/>
            <person name="Fedorova N.D."/>
            <person name="Nierman W.C."/>
            <person name="Vollebregt A.W."/>
            <person name="Zhao Z."/>
            <person name="Wu L."/>
            <person name="Kumar M."/>
            <person name="Stam H."/>
            <person name="van den Berg M.A."/>
            <person name="Pel H.J."/>
        </authorList>
    </citation>
    <scope>NUCLEOTIDE SEQUENCE [LARGE SCALE GENOMIC DNA]</scope>
    <source>
        <strain evidence="1 2">CBS 393.64</strain>
    </source>
</reference>
<dbReference type="RefSeq" id="XP_013326700.1">
    <property type="nucleotide sequence ID" value="XM_013471246.1"/>
</dbReference>
<organism evidence="1 2">
    <name type="scientific">Rasamsonia emersonii (strain ATCC 16479 / CBS 393.64 / IMI 116815)</name>
    <dbReference type="NCBI Taxonomy" id="1408163"/>
    <lineage>
        <taxon>Eukaryota</taxon>
        <taxon>Fungi</taxon>
        <taxon>Dikarya</taxon>
        <taxon>Ascomycota</taxon>
        <taxon>Pezizomycotina</taxon>
        <taxon>Eurotiomycetes</taxon>
        <taxon>Eurotiomycetidae</taxon>
        <taxon>Eurotiales</taxon>
        <taxon>Trichocomaceae</taxon>
        <taxon>Rasamsonia</taxon>
    </lineage>
</organism>
<evidence type="ECO:0000313" key="1">
    <source>
        <dbReference type="EMBL" id="KKA20088.1"/>
    </source>
</evidence>
<accession>A0A0F4YR26</accession>
<evidence type="ECO:0000313" key="2">
    <source>
        <dbReference type="Proteomes" id="UP000053958"/>
    </source>
</evidence>
<dbReference type="GeneID" id="25318239"/>
<sequence>MTSRPVSSKTGYNHQAYFRWTLHVDCAFTAVQSQDGVHEMVVASGMTAPDSIAERYRARASSFSFVMTVQAAGKMGPLAYHSTTFQSSLEDVEYVVSADSDKMRGSGRIGVNSTQQDIDRSGRQYIIRKRKASKADMICRW</sequence>
<keyword evidence="2" id="KW-1185">Reference proteome</keyword>
<name>A0A0F4YR26_RASE3</name>
<comment type="caution">
    <text evidence="1">The sequence shown here is derived from an EMBL/GenBank/DDBJ whole genome shotgun (WGS) entry which is preliminary data.</text>
</comment>
<dbReference type="EMBL" id="LASV01000291">
    <property type="protein sequence ID" value="KKA20088.1"/>
    <property type="molecule type" value="Genomic_DNA"/>
</dbReference>
<dbReference type="Proteomes" id="UP000053958">
    <property type="component" value="Unassembled WGS sequence"/>
</dbReference>